<dbReference type="CDD" id="cd18799">
    <property type="entry name" value="SF2_C_EcoAI-like"/>
    <property type="match status" value="1"/>
</dbReference>
<sequence length="972" mass="110648">MNQRIEYNVVEFSEEAKSAFRKSLEASFIGSEKKPDDRFAPRILSNNDPASNVLSVIKGEFLDCVSFDLSVAFITASGIQVLAEILSQLRQRGIKGRILTSTYLCFNDPDALRKLLEYPNIETRVYQGDLHAKGYFFNKRGISTIIIGSSNLTQTALTCNKEWNVLFRSFPTGDIAHKTKAEFEKLWTDENTANLDMHWIESYEKFLAEKPASNAPARRKFYIADMSEGSSPSGDDRATKIKPNKMQTHALEALDVLHQRNDPRALLVSATGTGKTYLSALDVAACAPKRVLFIAHRQRILDASMKSFRRVLGSRYSYGQFANQSERNATCLFAMVISLSGKLDEFSPDDFDYIVIDEAHRTGANSYQKILDYFNPKFVLGMTATPSRTDGYDVYALFNHVIAYRITLQDALENDMLVPFHYFGIADLEIDEEQADDFALFSHLTAEERVDHIIRKIEEYSVCKENRRGLIFCSRNDEAQALSRLFNERGYRTLSISGESSDNERDTAIAQLENGELQYIFSVDIFNEGVDIPSLNQIIMLRKTESAIVFVQQLGRGLRKDPSKEFTLVLDFIGNYQQNYLIPIALAGDRTYNKDNLRKVVKEGSSIIPGCSTITFDRISEQRVFKALEEGRFGTAKLIRSEYGDLRRLLGRIPSLLDFDANESIDPMIIINKYGSYPAFLQQYEQDCPYSFSPKKLDYLKFISTKMASGKRRGELLILQELLRSSDGVVNKDTAAYRSHESAASTIRMLSGEFSTRGEQLARKVDGKIVLNPQFETALSDPWFRSCVSDVLECGLSRNEAAFAETYKDTDFVLNQKYTREDVCRLLRWAKEPNYQNVGGYFHDKETNTFPVFINYEKDPDISVTTQYEDRFVSDREIICISKSNRTLQSPEIGNLAHARELGMRCFLFLRKNKKDKDDGTEFYFLGEMHPTGQFEQIVMEDGGTSAVEITYDLETPVRADLYDYFLSSFDK</sequence>
<evidence type="ECO:0000313" key="4">
    <source>
        <dbReference type="Proteomes" id="UP000253975"/>
    </source>
</evidence>
<dbReference type="Gene3D" id="3.40.50.300">
    <property type="entry name" value="P-loop containing nucleotide triphosphate hydrolases"/>
    <property type="match status" value="2"/>
</dbReference>
<dbReference type="GO" id="GO:0016787">
    <property type="term" value="F:hydrolase activity"/>
    <property type="evidence" value="ECO:0007669"/>
    <property type="project" value="InterPro"/>
</dbReference>
<dbReference type="InterPro" id="IPR014001">
    <property type="entry name" value="Helicase_ATP-bd"/>
</dbReference>
<dbReference type="GO" id="GO:0004519">
    <property type="term" value="F:endonuclease activity"/>
    <property type="evidence" value="ECO:0007669"/>
    <property type="project" value="UniProtKB-KW"/>
</dbReference>
<keyword evidence="3" id="KW-0255">Endonuclease</keyword>
<accession>A0A369L413</accession>
<keyword evidence="3" id="KW-0540">Nuclease</keyword>
<evidence type="ECO:0000259" key="1">
    <source>
        <dbReference type="PROSITE" id="PS51192"/>
    </source>
</evidence>
<evidence type="ECO:0000259" key="2">
    <source>
        <dbReference type="PROSITE" id="PS51194"/>
    </source>
</evidence>
<dbReference type="RefSeq" id="WP_114616397.1">
    <property type="nucleotide sequence ID" value="NZ_PPTO01000026.1"/>
</dbReference>
<dbReference type="InterPro" id="IPR027417">
    <property type="entry name" value="P-loop_NTPase"/>
</dbReference>
<dbReference type="InterPro" id="IPR025202">
    <property type="entry name" value="PLD-like_dom"/>
</dbReference>
<dbReference type="SUPFAM" id="SSF52540">
    <property type="entry name" value="P-loop containing nucleoside triphosphate hydrolases"/>
    <property type="match status" value="1"/>
</dbReference>
<dbReference type="SMART" id="SM00490">
    <property type="entry name" value="HELICc"/>
    <property type="match status" value="1"/>
</dbReference>
<dbReference type="AlphaFoldDB" id="A0A369L413"/>
<dbReference type="Pfam" id="PF26350">
    <property type="entry name" value="DUF8090"/>
    <property type="match status" value="1"/>
</dbReference>
<feature type="domain" description="Helicase ATP-binding" evidence="1">
    <location>
        <begin position="256"/>
        <end position="404"/>
    </location>
</feature>
<feature type="domain" description="Helicase C-terminal" evidence="2">
    <location>
        <begin position="449"/>
        <end position="608"/>
    </location>
</feature>
<dbReference type="SUPFAM" id="SSF56024">
    <property type="entry name" value="Phospholipase D/nuclease"/>
    <property type="match status" value="1"/>
</dbReference>
<dbReference type="Gene3D" id="3.30.870.10">
    <property type="entry name" value="Endonuclease Chain A"/>
    <property type="match status" value="1"/>
</dbReference>
<evidence type="ECO:0000313" key="3">
    <source>
        <dbReference type="EMBL" id="RDB54733.1"/>
    </source>
</evidence>
<dbReference type="Pfam" id="PF11907">
    <property type="entry name" value="DUF3427"/>
    <property type="match status" value="1"/>
</dbReference>
<dbReference type="GO" id="GO:0003677">
    <property type="term" value="F:DNA binding"/>
    <property type="evidence" value="ECO:0007669"/>
    <property type="project" value="InterPro"/>
</dbReference>
<dbReference type="PANTHER" id="PTHR47396">
    <property type="entry name" value="TYPE I RESTRICTION ENZYME ECOKI R PROTEIN"/>
    <property type="match status" value="1"/>
</dbReference>
<dbReference type="CDD" id="cd09204">
    <property type="entry name" value="PLDc_N_DEXD_b2"/>
    <property type="match status" value="1"/>
</dbReference>
<dbReference type="PANTHER" id="PTHR47396:SF1">
    <property type="entry name" value="ATP-DEPENDENT HELICASE IRC3-RELATED"/>
    <property type="match status" value="1"/>
</dbReference>
<protein>
    <submittedName>
        <fullName evidence="3">NgoFVII family restriction endonuclease</fullName>
    </submittedName>
</protein>
<comment type="caution">
    <text evidence="3">The sequence shown here is derived from an EMBL/GenBank/DDBJ whole genome shotgun (WGS) entry which is preliminary data.</text>
</comment>
<keyword evidence="3" id="KW-0378">Hydrolase</keyword>
<reference evidence="3 4" key="1">
    <citation type="journal article" date="2018" name="Elife">
        <title>Discovery and characterization of a prevalent human gut bacterial enzyme sufficient for the inactivation of a family of plant toxins.</title>
        <authorList>
            <person name="Koppel N."/>
            <person name="Bisanz J.E."/>
            <person name="Pandelia M.E."/>
            <person name="Turnbaugh P.J."/>
            <person name="Balskus E.P."/>
        </authorList>
    </citation>
    <scope>NUCLEOTIDE SEQUENCE [LARGE SCALE GENOMIC DNA]</scope>
    <source>
        <strain evidence="3 4">OB21 GAM31</strain>
    </source>
</reference>
<name>A0A369L413_9ACTN</name>
<proteinExistence type="predicted"/>
<dbReference type="GO" id="GO:0005524">
    <property type="term" value="F:ATP binding"/>
    <property type="evidence" value="ECO:0007669"/>
    <property type="project" value="InterPro"/>
</dbReference>
<dbReference type="Pfam" id="PF00271">
    <property type="entry name" value="Helicase_C"/>
    <property type="match status" value="1"/>
</dbReference>
<dbReference type="PROSITE" id="PS51192">
    <property type="entry name" value="HELICASE_ATP_BIND_1"/>
    <property type="match status" value="1"/>
</dbReference>
<dbReference type="InterPro" id="IPR006935">
    <property type="entry name" value="Helicase/UvrB_N"/>
</dbReference>
<dbReference type="Pfam" id="PF04851">
    <property type="entry name" value="ResIII"/>
    <property type="match status" value="1"/>
</dbReference>
<dbReference type="CDD" id="cd18032">
    <property type="entry name" value="DEXHc_RE_I_III_res"/>
    <property type="match status" value="1"/>
</dbReference>
<dbReference type="Proteomes" id="UP000253975">
    <property type="component" value="Unassembled WGS sequence"/>
</dbReference>
<dbReference type="SMART" id="SM00487">
    <property type="entry name" value="DEXDc"/>
    <property type="match status" value="1"/>
</dbReference>
<dbReference type="InterPro" id="IPR058403">
    <property type="entry name" value="DUF8090"/>
</dbReference>
<dbReference type="InterPro" id="IPR001650">
    <property type="entry name" value="Helicase_C-like"/>
</dbReference>
<organism evidence="3 4">
    <name type="scientific">Slackia isoflavoniconvertens</name>
    <dbReference type="NCBI Taxonomy" id="572010"/>
    <lineage>
        <taxon>Bacteria</taxon>
        <taxon>Bacillati</taxon>
        <taxon>Actinomycetota</taxon>
        <taxon>Coriobacteriia</taxon>
        <taxon>Eggerthellales</taxon>
        <taxon>Eggerthellaceae</taxon>
        <taxon>Slackia</taxon>
    </lineage>
</organism>
<gene>
    <name evidence="3" type="ORF">C1881_10110</name>
</gene>
<dbReference type="Pfam" id="PF13091">
    <property type="entry name" value="PLDc_2"/>
    <property type="match status" value="1"/>
</dbReference>
<dbReference type="EMBL" id="PPTO01000026">
    <property type="protein sequence ID" value="RDB54733.1"/>
    <property type="molecule type" value="Genomic_DNA"/>
</dbReference>
<dbReference type="InterPro" id="IPR050742">
    <property type="entry name" value="Helicase_Restrict-Modif_Enz"/>
</dbReference>
<dbReference type="PROSITE" id="PS51194">
    <property type="entry name" value="HELICASE_CTER"/>
    <property type="match status" value="1"/>
</dbReference>
<dbReference type="InterPro" id="IPR021835">
    <property type="entry name" value="DUF3427"/>
</dbReference>
<dbReference type="GO" id="GO:0005829">
    <property type="term" value="C:cytosol"/>
    <property type="evidence" value="ECO:0007669"/>
    <property type="project" value="TreeGrafter"/>
</dbReference>